<feature type="region of interest" description="Disordered" evidence="1">
    <location>
        <begin position="627"/>
        <end position="673"/>
    </location>
</feature>
<dbReference type="PANTHER" id="PTHR46445:SF3">
    <property type="entry name" value="RNA POLYMERASE II DEGRADATION FACTOR-LIKE PROTEIN (DUF1296)-RELATED"/>
    <property type="match status" value="1"/>
</dbReference>
<dbReference type="Pfam" id="PF06972">
    <property type="entry name" value="GIP1_N"/>
    <property type="match status" value="1"/>
</dbReference>
<evidence type="ECO:0000259" key="2">
    <source>
        <dbReference type="Pfam" id="PF06972"/>
    </source>
</evidence>
<feature type="region of interest" description="Disordered" evidence="1">
    <location>
        <begin position="58"/>
        <end position="123"/>
    </location>
</feature>
<proteinExistence type="predicted"/>
<sequence>MSSNGEGARGAGHGGTATKKILQSIKEIVGGNFSDDEIYVMLKECNMDPSETIHHLLNQDTFHEVKSKREKKKEGKDNVDSRMRGTNNSSNRGGKGATDRASRIGSAQVSCSGNFSKSIPKKENGPNAISGSFVLGSGVGGTTATKNSTPLRSALLRNIYLALLETIFYICCSDFVLPLETTGCLTSTNDSISSQYSAGVQSSWGGTPGQRTLADIVKMGRLPGKISRAPAAPTKPNASHNAISATSQHLDAKGSSSIVLSELQPENPVSDDSDVIYEPSVSVGQHTLHDEWPVVDQTTVGTGASLLEVHGSSSVYDDPSTSLNSHVDGVSLHHSSRIDGIHLDGDIQVEDSIRPVTASDKHIQVDNSREESGLDGGPINDMKTYQSQMQNFEHHEGNLVNFQIYCWRRWGEGGRPRLGGGREGGGGLWGLDLTTEYRLARVLREGRRGGGRKEESPAWLRGGGGRRDCTSKRTFVEAGGRSGDGQRRQRPEVVVAGGAAGACSEGAAQTLAWHRRKNHGMPIGGNGVNVDLSSTAASLQWLRLDKEDITIPQVEDNPAVIIPNHLQVTNADCSHLSFGSFGSGISAGFSGSLASKTLKSNLEMPSDATDANPVDDSDARNAEYYNNEQLRPATNENADCMPSTNVESYEAPSSSQPDVIRSDAADPADGPQYQFQPSVPDYSFSNAVQPDAASYASVQGNSQIQNLASFSSVMVI</sequence>
<evidence type="ECO:0000313" key="3">
    <source>
        <dbReference type="EMBL" id="MQM10791.1"/>
    </source>
</evidence>
<accession>A0A843WZC4</accession>
<feature type="compositionally biased region" description="Polar residues" evidence="1">
    <location>
        <begin position="627"/>
        <end position="657"/>
    </location>
</feature>
<evidence type="ECO:0000313" key="4">
    <source>
        <dbReference type="Proteomes" id="UP000652761"/>
    </source>
</evidence>
<dbReference type="Proteomes" id="UP000652761">
    <property type="component" value="Unassembled WGS sequence"/>
</dbReference>
<protein>
    <recommendedName>
        <fullName evidence="2">GBF-interacting protein 1 N-terminal domain-containing protein</fullName>
    </recommendedName>
</protein>
<dbReference type="InterPro" id="IPR009060">
    <property type="entry name" value="UBA-like_sf"/>
</dbReference>
<dbReference type="EMBL" id="NMUH01004779">
    <property type="protein sequence ID" value="MQM10791.1"/>
    <property type="molecule type" value="Genomic_DNA"/>
</dbReference>
<dbReference type="InterPro" id="IPR009719">
    <property type="entry name" value="GIP1_N"/>
</dbReference>
<comment type="caution">
    <text evidence="3">The sequence shown here is derived from an EMBL/GenBank/DDBJ whole genome shotgun (WGS) entry which is preliminary data.</text>
</comment>
<name>A0A843WZC4_COLES</name>
<dbReference type="PANTHER" id="PTHR46445">
    <property type="entry name" value="RNA POLYMERASE II DEGRADATION FACTOR-LIKE PROTEIN (DUF1296)"/>
    <property type="match status" value="1"/>
</dbReference>
<evidence type="ECO:0000256" key="1">
    <source>
        <dbReference type="SAM" id="MobiDB-lite"/>
    </source>
</evidence>
<feature type="region of interest" description="Disordered" evidence="1">
    <location>
        <begin position="447"/>
        <end position="471"/>
    </location>
</feature>
<feature type="compositionally biased region" description="Basic and acidic residues" evidence="1">
    <location>
        <begin position="61"/>
        <end position="83"/>
    </location>
</feature>
<feature type="domain" description="GBF-interacting protein 1 N-terminal" evidence="2">
    <location>
        <begin position="17"/>
        <end position="74"/>
    </location>
</feature>
<keyword evidence="4" id="KW-1185">Reference proteome</keyword>
<reference evidence="3" key="1">
    <citation type="submission" date="2017-07" db="EMBL/GenBank/DDBJ databases">
        <title>Taro Niue Genome Assembly and Annotation.</title>
        <authorList>
            <person name="Atibalentja N."/>
            <person name="Keating K."/>
            <person name="Fields C.J."/>
        </authorList>
    </citation>
    <scope>NUCLEOTIDE SEQUENCE</scope>
    <source>
        <strain evidence="3">Niue_2</strain>
        <tissue evidence="3">Leaf</tissue>
    </source>
</reference>
<gene>
    <name evidence="3" type="ORF">Taro_043689</name>
</gene>
<organism evidence="3 4">
    <name type="scientific">Colocasia esculenta</name>
    <name type="common">Wild taro</name>
    <name type="synonym">Arum esculentum</name>
    <dbReference type="NCBI Taxonomy" id="4460"/>
    <lineage>
        <taxon>Eukaryota</taxon>
        <taxon>Viridiplantae</taxon>
        <taxon>Streptophyta</taxon>
        <taxon>Embryophyta</taxon>
        <taxon>Tracheophyta</taxon>
        <taxon>Spermatophyta</taxon>
        <taxon>Magnoliopsida</taxon>
        <taxon>Liliopsida</taxon>
        <taxon>Araceae</taxon>
        <taxon>Aroideae</taxon>
        <taxon>Colocasieae</taxon>
        <taxon>Colocasia</taxon>
    </lineage>
</organism>
<feature type="compositionally biased region" description="Polar residues" evidence="1">
    <location>
        <begin position="105"/>
        <end position="117"/>
    </location>
</feature>
<dbReference type="OrthoDB" id="762072at2759"/>
<dbReference type="AlphaFoldDB" id="A0A843WZC4"/>
<feature type="compositionally biased region" description="Basic and acidic residues" evidence="1">
    <location>
        <begin position="447"/>
        <end position="456"/>
    </location>
</feature>
<dbReference type="SUPFAM" id="SSF46934">
    <property type="entry name" value="UBA-like"/>
    <property type="match status" value="1"/>
</dbReference>